<dbReference type="EMBL" id="NQWI01000013">
    <property type="protein sequence ID" value="PDW04258.1"/>
    <property type="molecule type" value="Genomic_DNA"/>
</dbReference>
<dbReference type="AlphaFoldDB" id="A0A2A6RMZ9"/>
<dbReference type="Proteomes" id="UP000220527">
    <property type="component" value="Unassembled WGS sequence"/>
</dbReference>
<proteinExistence type="predicted"/>
<accession>A0A2A6RMZ9</accession>
<comment type="caution">
    <text evidence="1">The sequence shown here is derived from an EMBL/GenBank/DDBJ whole genome shotgun (WGS) entry which is preliminary data.</text>
</comment>
<dbReference type="RefSeq" id="WP_097642941.1">
    <property type="nucleotide sequence ID" value="NZ_NQWI01000013.1"/>
</dbReference>
<reference evidence="2" key="1">
    <citation type="submission" date="2017-08" db="EMBL/GenBank/DDBJ databases">
        <authorList>
            <person name="Grouzdev D.S."/>
            <person name="Gaisin V.A."/>
            <person name="Rysina M.S."/>
            <person name="Gorlenko V.M."/>
        </authorList>
    </citation>
    <scope>NUCLEOTIDE SEQUENCE [LARGE SCALE GENOMIC DNA]</scope>
    <source>
        <strain evidence="2">Kir15-3F</strain>
    </source>
</reference>
<keyword evidence="2" id="KW-1185">Reference proteome</keyword>
<evidence type="ECO:0000313" key="1">
    <source>
        <dbReference type="EMBL" id="PDW04258.1"/>
    </source>
</evidence>
<organism evidence="1 2">
    <name type="scientific">Candidatus Viridilinea mediisalina</name>
    <dbReference type="NCBI Taxonomy" id="2024553"/>
    <lineage>
        <taxon>Bacteria</taxon>
        <taxon>Bacillati</taxon>
        <taxon>Chloroflexota</taxon>
        <taxon>Chloroflexia</taxon>
        <taxon>Chloroflexales</taxon>
        <taxon>Chloroflexineae</taxon>
        <taxon>Oscillochloridaceae</taxon>
        <taxon>Candidatus Viridilinea</taxon>
    </lineage>
</organism>
<gene>
    <name evidence="1" type="ORF">CJ255_04725</name>
</gene>
<evidence type="ECO:0000313" key="2">
    <source>
        <dbReference type="Proteomes" id="UP000220527"/>
    </source>
</evidence>
<protein>
    <submittedName>
        <fullName evidence="1">Uncharacterized protein</fullName>
    </submittedName>
</protein>
<sequence>MARDDFRYQVVQLNHLHQLPLSMPHDQERSRPLGRHVWQSTIYNRTWYWRDYLGHLNPLATALSYG</sequence>
<name>A0A2A6RMZ9_9CHLR</name>